<evidence type="ECO:0000313" key="1">
    <source>
        <dbReference type="EMBL" id="MBP3958419.1"/>
    </source>
</evidence>
<dbReference type="Proteomes" id="UP000676565">
    <property type="component" value="Unassembled WGS sequence"/>
</dbReference>
<sequence>MPATVPASAPRSKPPRAPAPDLAYALKLWRALAKSGFMTDANVIAKAAQDLLRMIERFQEEHTPGSLIHELNRAGVHPTTGDGYPASLAKNVLGDLAGLAWCLESAVAFITSELLEEPPAELKGGARHG</sequence>
<protein>
    <submittedName>
        <fullName evidence="1">Uncharacterized protein</fullName>
    </submittedName>
</protein>
<name>A0ABS5BXE6_9BACT</name>
<dbReference type="RefSeq" id="WP_210658394.1">
    <property type="nucleotide sequence ID" value="NZ_JAGKQQ010000001.1"/>
</dbReference>
<dbReference type="EMBL" id="JAGKQQ010000001">
    <property type="protein sequence ID" value="MBP3958419.1"/>
    <property type="molecule type" value="Genomic_DNA"/>
</dbReference>
<reference evidence="1 2" key="1">
    <citation type="submission" date="2021-04" db="EMBL/GenBank/DDBJ databases">
        <authorList>
            <person name="Ivanova A."/>
        </authorList>
    </citation>
    <scope>NUCLEOTIDE SEQUENCE [LARGE SCALE GENOMIC DNA]</scope>
    <source>
        <strain evidence="1 2">G18</strain>
    </source>
</reference>
<comment type="caution">
    <text evidence="1">The sequence shown here is derived from an EMBL/GenBank/DDBJ whole genome shotgun (WGS) entry which is preliminary data.</text>
</comment>
<gene>
    <name evidence="1" type="ORF">J8F10_24485</name>
</gene>
<evidence type="ECO:0000313" key="2">
    <source>
        <dbReference type="Proteomes" id="UP000676565"/>
    </source>
</evidence>
<keyword evidence="2" id="KW-1185">Reference proteome</keyword>
<accession>A0ABS5BXE6</accession>
<organism evidence="1 2">
    <name type="scientific">Gemmata palustris</name>
    <dbReference type="NCBI Taxonomy" id="2822762"/>
    <lineage>
        <taxon>Bacteria</taxon>
        <taxon>Pseudomonadati</taxon>
        <taxon>Planctomycetota</taxon>
        <taxon>Planctomycetia</taxon>
        <taxon>Gemmatales</taxon>
        <taxon>Gemmataceae</taxon>
        <taxon>Gemmata</taxon>
    </lineage>
</organism>
<proteinExistence type="predicted"/>